<accession>A0A9P4JVI9</accession>
<evidence type="ECO:0000256" key="1">
    <source>
        <dbReference type="SAM" id="Phobius"/>
    </source>
</evidence>
<name>A0A9P4JVI9_9PLEO</name>
<feature type="transmembrane region" description="Helical" evidence="1">
    <location>
        <begin position="57"/>
        <end position="75"/>
    </location>
</feature>
<gene>
    <name evidence="2" type="ORF">CC78DRAFT_480791</name>
</gene>
<protein>
    <submittedName>
        <fullName evidence="2">Uncharacterized protein</fullName>
    </submittedName>
</protein>
<evidence type="ECO:0000313" key="3">
    <source>
        <dbReference type="Proteomes" id="UP000800093"/>
    </source>
</evidence>
<sequence length="101" mass="11989">PFYRVIKKTEGDYITLNKVLQIIDFLITYYTQSKEKYASSPKLQNCIMTSWYMFDKYYALIADVAAYAAALLLAPHRRLAYLKRKWKLKWRQEVVVKAEAL</sequence>
<keyword evidence="1" id="KW-0472">Membrane</keyword>
<keyword evidence="1" id="KW-0812">Transmembrane</keyword>
<feature type="non-terminal residue" evidence="2">
    <location>
        <position position="1"/>
    </location>
</feature>
<dbReference type="EMBL" id="ML986815">
    <property type="protein sequence ID" value="KAF2257919.1"/>
    <property type="molecule type" value="Genomic_DNA"/>
</dbReference>
<keyword evidence="1" id="KW-1133">Transmembrane helix</keyword>
<reference evidence="3" key="1">
    <citation type="journal article" date="2020" name="Stud. Mycol.">
        <title>101 Dothideomycetes genomes: A test case for predicting lifestyles and emergence of pathogens.</title>
        <authorList>
            <person name="Haridas S."/>
            <person name="Albert R."/>
            <person name="Binder M."/>
            <person name="Bloem J."/>
            <person name="LaButti K."/>
            <person name="Salamov A."/>
            <person name="Andreopoulos B."/>
            <person name="Baker S."/>
            <person name="Barry K."/>
            <person name="Bills G."/>
            <person name="Bluhm B."/>
            <person name="Cannon C."/>
            <person name="Castanera R."/>
            <person name="Culley D."/>
            <person name="Daum C."/>
            <person name="Ezra D."/>
            <person name="Gonzalez J."/>
            <person name="Henrissat B."/>
            <person name="Kuo A."/>
            <person name="Liang C."/>
            <person name="Lipzen A."/>
            <person name="Lutzoni F."/>
            <person name="Magnuson J."/>
            <person name="Mondo S."/>
            <person name="Nolan M."/>
            <person name="Ohm R."/>
            <person name="Pangilinan J."/>
            <person name="Park H.-J."/>
            <person name="Ramirez L."/>
            <person name="Alfaro M."/>
            <person name="Sun H."/>
            <person name="Tritt A."/>
            <person name="Yoshinaga Y."/>
            <person name="Zwiers L.-H."/>
            <person name="Turgeon B."/>
            <person name="Goodwin S."/>
            <person name="Spatafora J."/>
            <person name="Crous P."/>
            <person name="Grigoriev I."/>
        </authorList>
    </citation>
    <scope>NUCLEOTIDE SEQUENCE [LARGE SCALE GENOMIC DNA]</scope>
    <source>
        <strain evidence="3">CBS 304.66</strain>
    </source>
</reference>
<dbReference type="AlphaFoldDB" id="A0A9P4JVI9"/>
<keyword evidence="3" id="KW-1185">Reference proteome</keyword>
<evidence type="ECO:0000313" key="2">
    <source>
        <dbReference type="EMBL" id="KAF2257919.1"/>
    </source>
</evidence>
<comment type="caution">
    <text evidence="2">The sequence shown here is derived from an EMBL/GenBank/DDBJ whole genome shotgun (WGS) entry which is preliminary data.</text>
</comment>
<dbReference type="Proteomes" id="UP000800093">
    <property type="component" value="Unassembled WGS sequence"/>
</dbReference>
<dbReference type="OrthoDB" id="3935139at2759"/>
<proteinExistence type="predicted"/>
<organism evidence="2 3">
    <name type="scientific">Lojkania enalia</name>
    <dbReference type="NCBI Taxonomy" id="147567"/>
    <lineage>
        <taxon>Eukaryota</taxon>
        <taxon>Fungi</taxon>
        <taxon>Dikarya</taxon>
        <taxon>Ascomycota</taxon>
        <taxon>Pezizomycotina</taxon>
        <taxon>Dothideomycetes</taxon>
        <taxon>Pleosporomycetidae</taxon>
        <taxon>Pleosporales</taxon>
        <taxon>Pleosporales incertae sedis</taxon>
        <taxon>Lojkania</taxon>
    </lineage>
</organism>